<dbReference type="Gene3D" id="2.20.100.10">
    <property type="entry name" value="Thrombospondin type-1 (TSP1) repeat"/>
    <property type="match status" value="1"/>
</dbReference>
<dbReference type="InterPro" id="IPR000884">
    <property type="entry name" value="TSP1_rpt"/>
</dbReference>
<dbReference type="SMART" id="SM00209">
    <property type="entry name" value="TSP1"/>
    <property type="match status" value="1"/>
</dbReference>
<dbReference type="PANTHER" id="PTHR46987">
    <property type="entry name" value="NEUROHYPOPHYSIAL HORMONES, N-TERMINAL DOMAIN CONTAINING PROTEIN"/>
    <property type="match status" value="1"/>
</dbReference>
<protein>
    <submittedName>
        <fullName evidence="3">R-spondin-4</fullName>
    </submittedName>
</protein>
<dbReference type="GeneID" id="112869558"/>
<accession>A0A6P6INL5</accession>
<feature type="compositionally biased region" description="Basic and acidic residues" evidence="1">
    <location>
        <begin position="161"/>
        <end position="176"/>
    </location>
</feature>
<proteinExistence type="predicted"/>
<dbReference type="PROSITE" id="PS50092">
    <property type="entry name" value="TSP1"/>
    <property type="match status" value="1"/>
</dbReference>
<gene>
    <name evidence="3" type="primary">RSPO4</name>
</gene>
<dbReference type="InterPro" id="IPR051514">
    <property type="entry name" value="R-spondin"/>
</dbReference>
<dbReference type="RefSeq" id="XP_025788483.1">
    <property type="nucleotide sequence ID" value="XM_025932698.1"/>
</dbReference>
<dbReference type="PANTHER" id="PTHR46987:SF6">
    <property type="entry name" value="R-SPONDIN-4"/>
    <property type="match status" value="1"/>
</dbReference>
<dbReference type="KEGG" id="pcoo:112869558"/>
<dbReference type="AlphaFoldDB" id="A0A6P6INL5"/>
<organism evidence="2 3">
    <name type="scientific">Puma concolor</name>
    <name type="common">Mountain lion</name>
    <name type="synonym">Felis concolor</name>
    <dbReference type="NCBI Taxonomy" id="9696"/>
    <lineage>
        <taxon>Eukaryota</taxon>
        <taxon>Metazoa</taxon>
        <taxon>Chordata</taxon>
        <taxon>Craniata</taxon>
        <taxon>Vertebrata</taxon>
        <taxon>Euteleostomi</taxon>
        <taxon>Mammalia</taxon>
        <taxon>Eutheria</taxon>
        <taxon>Laurasiatheria</taxon>
        <taxon>Carnivora</taxon>
        <taxon>Feliformia</taxon>
        <taxon>Felidae</taxon>
        <taxon>Felinae</taxon>
        <taxon>Puma</taxon>
    </lineage>
</organism>
<evidence type="ECO:0000313" key="2">
    <source>
        <dbReference type="Proteomes" id="UP000515131"/>
    </source>
</evidence>
<feature type="compositionally biased region" description="Basic residues" evidence="1">
    <location>
        <begin position="147"/>
        <end position="160"/>
    </location>
</feature>
<evidence type="ECO:0000313" key="3">
    <source>
        <dbReference type="RefSeq" id="XP_025788483.1"/>
    </source>
</evidence>
<sequence>MEGLTDKGHLSQDLKEPLTNSMADLESSSLDLPPEALHKQEVKAKAELFRAWPFLRVYSFGNTQTSTPLFPGTLVRVLSSEECELGPWGSWSPCMHNGKTCGSAWGLETRVREAGRAGRDEADTCQVLSESRKCPIQRPCPAEKGPSQKKGRRDGRPRKDRRLDRTLDVRPRQPAA</sequence>
<dbReference type="Proteomes" id="UP000515131">
    <property type="component" value="Unplaced"/>
</dbReference>
<evidence type="ECO:0000256" key="1">
    <source>
        <dbReference type="SAM" id="MobiDB-lite"/>
    </source>
</evidence>
<dbReference type="InterPro" id="IPR036383">
    <property type="entry name" value="TSP1_rpt_sf"/>
</dbReference>
<dbReference type="CTD" id="343637"/>
<keyword evidence="2" id="KW-1185">Reference proteome</keyword>
<reference evidence="3" key="1">
    <citation type="submission" date="2025-08" db="UniProtKB">
        <authorList>
            <consortium name="RefSeq"/>
        </authorList>
    </citation>
    <scope>IDENTIFICATION</scope>
    <source>
        <tissue evidence="3">Blood</tissue>
    </source>
</reference>
<name>A0A6P6INL5_PUMCO</name>
<feature type="region of interest" description="Disordered" evidence="1">
    <location>
        <begin position="136"/>
        <end position="176"/>
    </location>
</feature>